<dbReference type="InterPro" id="IPR027469">
    <property type="entry name" value="Cation_efflux_TMD_sf"/>
</dbReference>
<dbReference type="GO" id="GO:0005886">
    <property type="term" value="C:plasma membrane"/>
    <property type="evidence" value="ECO:0007669"/>
    <property type="project" value="TreeGrafter"/>
</dbReference>
<feature type="transmembrane region" description="Helical" evidence="10">
    <location>
        <begin position="63"/>
        <end position="85"/>
    </location>
</feature>
<dbReference type="Gene3D" id="1.20.1510.10">
    <property type="entry name" value="Cation efflux protein transmembrane domain"/>
    <property type="match status" value="1"/>
</dbReference>
<feature type="domain" description="Cation efflux protein transmembrane" evidence="11">
    <location>
        <begin position="31"/>
        <end position="254"/>
    </location>
</feature>
<dbReference type="GO" id="GO:0005385">
    <property type="term" value="F:zinc ion transmembrane transporter activity"/>
    <property type="evidence" value="ECO:0007669"/>
    <property type="project" value="TreeGrafter"/>
</dbReference>
<keyword evidence="6 10" id="KW-1133">Transmembrane helix</keyword>
<evidence type="ECO:0000256" key="6">
    <source>
        <dbReference type="ARBA" id="ARBA00022989"/>
    </source>
</evidence>
<dbReference type="InterPro" id="IPR027470">
    <property type="entry name" value="Cation_efflux_CTD"/>
</dbReference>
<evidence type="ECO:0000256" key="8">
    <source>
        <dbReference type="ARBA" id="ARBA00023136"/>
    </source>
</evidence>
<protein>
    <submittedName>
        <fullName evidence="13">Cation efflux protein</fullName>
    </submittedName>
</protein>
<dbReference type="InterPro" id="IPR036837">
    <property type="entry name" value="Cation_efflux_CTD_sf"/>
</dbReference>
<evidence type="ECO:0000259" key="11">
    <source>
        <dbReference type="Pfam" id="PF01545"/>
    </source>
</evidence>
<dbReference type="InterPro" id="IPR002524">
    <property type="entry name" value="Cation_efflux"/>
</dbReference>
<keyword evidence="8 10" id="KW-0472">Membrane</keyword>
<gene>
    <name evidence="13" type="ORF">BCR33DRAFT_714224</name>
</gene>
<dbReference type="GO" id="GO:0030003">
    <property type="term" value="P:intracellular monoatomic cation homeostasis"/>
    <property type="evidence" value="ECO:0007669"/>
    <property type="project" value="UniProtKB-ARBA"/>
</dbReference>
<dbReference type="SUPFAM" id="SSF160240">
    <property type="entry name" value="Cation efflux protein cytoplasmic domain-like"/>
    <property type="match status" value="1"/>
</dbReference>
<keyword evidence="5" id="KW-0862">Zinc</keyword>
<dbReference type="NCBIfam" id="TIGR01297">
    <property type="entry name" value="CDF"/>
    <property type="match status" value="1"/>
</dbReference>
<accession>A0A1Y2CN24</accession>
<dbReference type="EMBL" id="MCGO01000011">
    <property type="protein sequence ID" value="ORY48431.1"/>
    <property type="molecule type" value="Genomic_DNA"/>
</dbReference>
<keyword evidence="4 10" id="KW-0812">Transmembrane</keyword>
<dbReference type="InterPro" id="IPR058533">
    <property type="entry name" value="Cation_efflux_TM"/>
</dbReference>
<keyword evidence="5" id="KW-0864">Zinc transport</keyword>
<dbReference type="AlphaFoldDB" id="A0A1Y2CN24"/>
<dbReference type="GO" id="GO:0098771">
    <property type="term" value="P:inorganic ion homeostasis"/>
    <property type="evidence" value="ECO:0007669"/>
    <property type="project" value="UniProtKB-ARBA"/>
</dbReference>
<feature type="transmembrane region" description="Helical" evidence="10">
    <location>
        <begin position="225"/>
        <end position="246"/>
    </location>
</feature>
<evidence type="ECO:0000256" key="7">
    <source>
        <dbReference type="ARBA" id="ARBA00023065"/>
    </source>
</evidence>
<reference evidence="13 14" key="1">
    <citation type="submission" date="2016-07" db="EMBL/GenBank/DDBJ databases">
        <title>Pervasive Adenine N6-methylation of Active Genes in Fungi.</title>
        <authorList>
            <consortium name="DOE Joint Genome Institute"/>
            <person name="Mondo S.J."/>
            <person name="Dannebaum R.O."/>
            <person name="Kuo R.C."/>
            <person name="Labutti K."/>
            <person name="Haridas S."/>
            <person name="Kuo A."/>
            <person name="Salamov A."/>
            <person name="Ahrendt S.R."/>
            <person name="Lipzen A."/>
            <person name="Sullivan W."/>
            <person name="Andreopoulos W.B."/>
            <person name="Clum A."/>
            <person name="Lindquist E."/>
            <person name="Daum C."/>
            <person name="Ramamoorthy G.K."/>
            <person name="Gryganskyi A."/>
            <person name="Culley D."/>
            <person name="Magnuson J.K."/>
            <person name="James T.Y."/>
            <person name="O'Malley M.A."/>
            <person name="Stajich J.E."/>
            <person name="Spatafora J.W."/>
            <person name="Visel A."/>
            <person name="Grigoriev I.V."/>
        </authorList>
    </citation>
    <scope>NUCLEOTIDE SEQUENCE [LARGE SCALE GENOMIC DNA]</scope>
    <source>
        <strain evidence="13 14">JEL800</strain>
    </source>
</reference>
<evidence type="ECO:0000256" key="10">
    <source>
        <dbReference type="SAM" id="Phobius"/>
    </source>
</evidence>
<comment type="subcellular location">
    <subcellularLocation>
        <location evidence="1">Membrane</location>
        <topology evidence="1">Multi-pass membrane protein</topology>
    </subcellularLocation>
</comment>
<keyword evidence="3" id="KW-0813">Transport</keyword>
<feature type="transmembrane region" description="Helical" evidence="10">
    <location>
        <begin position="121"/>
        <end position="142"/>
    </location>
</feature>
<evidence type="ECO:0000256" key="9">
    <source>
        <dbReference type="SAM" id="MobiDB-lite"/>
    </source>
</evidence>
<proteinExistence type="inferred from homology"/>
<feature type="transmembrane region" description="Helical" evidence="10">
    <location>
        <begin position="30"/>
        <end position="57"/>
    </location>
</feature>
<evidence type="ECO:0000259" key="12">
    <source>
        <dbReference type="Pfam" id="PF16916"/>
    </source>
</evidence>
<dbReference type="OrthoDB" id="9944568at2759"/>
<feature type="transmembrane region" description="Helical" evidence="10">
    <location>
        <begin position="196"/>
        <end position="219"/>
    </location>
</feature>
<comment type="caution">
    <text evidence="13">The sequence shown here is derived from an EMBL/GenBank/DDBJ whole genome shotgun (WGS) entry which is preliminary data.</text>
</comment>
<dbReference type="Pfam" id="PF01545">
    <property type="entry name" value="Cation_efflux"/>
    <property type="match status" value="1"/>
</dbReference>
<evidence type="ECO:0000256" key="5">
    <source>
        <dbReference type="ARBA" id="ARBA00022906"/>
    </source>
</evidence>
<dbReference type="Pfam" id="PF16916">
    <property type="entry name" value="ZT_dimer"/>
    <property type="match status" value="1"/>
</dbReference>
<keyword evidence="14" id="KW-1185">Reference proteome</keyword>
<evidence type="ECO:0000256" key="2">
    <source>
        <dbReference type="ARBA" id="ARBA00008873"/>
    </source>
</evidence>
<dbReference type="Proteomes" id="UP000193642">
    <property type="component" value="Unassembled WGS sequence"/>
</dbReference>
<comment type="similarity">
    <text evidence="2">Belongs to the cation diffusion facilitator (CDF) transporter (TC 2.A.4) family. SLC30A subfamily.</text>
</comment>
<dbReference type="PANTHER" id="PTHR11562:SF17">
    <property type="entry name" value="RE54080P-RELATED"/>
    <property type="match status" value="1"/>
</dbReference>
<feature type="compositionally biased region" description="Basic residues" evidence="9">
    <location>
        <begin position="178"/>
        <end position="193"/>
    </location>
</feature>
<feature type="region of interest" description="Disordered" evidence="9">
    <location>
        <begin position="149"/>
        <end position="193"/>
    </location>
</feature>
<dbReference type="STRING" id="329046.A0A1Y2CN24"/>
<sequence>MSPPPPPSGREDGPSSTQTTTIAIEEPNSLLTALFLCLVFFVVELVAGYVCGSLAILSDAFHLLSDVAGFGVSLFALGLSAKGVSKEYSFGYKRIEVLGAVGSTLSIWIITLLLSPTPIDAWIMFWTALFGVGVNIALAFTLHGGHDHSHGHGHDHSHGHGHGHSHGHSHDESTNSHSHSHSRETRKKRKNAKRGTAIHVISDLISSIGVLLASIILLIKPEWTLVDPLCTFFFSVLVFGSTWGLMKRCFGILMESVPSGIDLGRVEESLKREVDGIVGVEKVRIWSLSQDVKVAIVEVKVESAGSTQIVQDGRDVVENVKRVMKEEWGVEDVTVQVNF</sequence>
<organism evidence="13 14">
    <name type="scientific">Rhizoclosmatium globosum</name>
    <dbReference type="NCBI Taxonomy" id="329046"/>
    <lineage>
        <taxon>Eukaryota</taxon>
        <taxon>Fungi</taxon>
        <taxon>Fungi incertae sedis</taxon>
        <taxon>Chytridiomycota</taxon>
        <taxon>Chytridiomycota incertae sedis</taxon>
        <taxon>Chytridiomycetes</taxon>
        <taxon>Chytridiales</taxon>
        <taxon>Chytriomycetaceae</taxon>
        <taxon>Rhizoclosmatium</taxon>
    </lineage>
</organism>
<feature type="transmembrane region" description="Helical" evidence="10">
    <location>
        <begin position="97"/>
        <end position="115"/>
    </location>
</feature>
<keyword evidence="7" id="KW-0406">Ion transport</keyword>
<name>A0A1Y2CN24_9FUNG</name>
<feature type="compositionally biased region" description="Basic and acidic residues" evidence="9">
    <location>
        <begin position="149"/>
        <end position="158"/>
    </location>
</feature>
<evidence type="ECO:0000313" key="14">
    <source>
        <dbReference type="Proteomes" id="UP000193642"/>
    </source>
</evidence>
<evidence type="ECO:0000256" key="1">
    <source>
        <dbReference type="ARBA" id="ARBA00004141"/>
    </source>
</evidence>
<evidence type="ECO:0000313" key="13">
    <source>
        <dbReference type="EMBL" id="ORY48431.1"/>
    </source>
</evidence>
<feature type="domain" description="Cation efflux protein cytoplasmic" evidence="12">
    <location>
        <begin position="258"/>
        <end position="338"/>
    </location>
</feature>
<dbReference type="InterPro" id="IPR050681">
    <property type="entry name" value="CDF/SLC30A"/>
</dbReference>
<dbReference type="PANTHER" id="PTHR11562">
    <property type="entry name" value="CATION EFFLUX PROTEIN/ ZINC TRANSPORTER"/>
    <property type="match status" value="1"/>
</dbReference>
<evidence type="ECO:0000256" key="4">
    <source>
        <dbReference type="ARBA" id="ARBA00022692"/>
    </source>
</evidence>
<evidence type="ECO:0000256" key="3">
    <source>
        <dbReference type="ARBA" id="ARBA00022448"/>
    </source>
</evidence>
<dbReference type="SUPFAM" id="SSF161111">
    <property type="entry name" value="Cation efflux protein transmembrane domain-like"/>
    <property type="match status" value="1"/>
</dbReference>